<evidence type="ECO:0000313" key="2">
    <source>
        <dbReference type="Proteomes" id="UP000622475"/>
    </source>
</evidence>
<dbReference type="Proteomes" id="UP000622475">
    <property type="component" value="Unassembled WGS sequence"/>
</dbReference>
<keyword evidence="2" id="KW-1185">Reference proteome</keyword>
<dbReference type="AlphaFoldDB" id="A0A929KXL4"/>
<dbReference type="RefSeq" id="WP_194112746.1">
    <property type="nucleotide sequence ID" value="NZ_JADFFL010000006.1"/>
</dbReference>
<dbReference type="EMBL" id="JADFFL010000006">
    <property type="protein sequence ID" value="MBE9663519.1"/>
    <property type="molecule type" value="Genomic_DNA"/>
</dbReference>
<gene>
    <name evidence="1" type="ORF">IRJ16_16650</name>
</gene>
<proteinExistence type="predicted"/>
<reference evidence="1" key="1">
    <citation type="submission" date="2020-10" db="EMBL/GenBank/DDBJ databases">
        <title>Mucilaginibacter mali sp. nov., isolated from rhizosphere soil of apple orchard.</title>
        <authorList>
            <person name="Lee J.-S."/>
            <person name="Kim H.S."/>
            <person name="Kim J.-S."/>
        </authorList>
    </citation>
    <scope>NUCLEOTIDE SEQUENCE</scope>
    <source>
        <strain evidence="1">KCTC 22746</strain>
    </source>
</reference>
<name>A0A929KXL4_9SPHI</name>
<evidence type="ECO:0000313" key="1">
    <source>
        <dbReference type="EMBL" id="MBE9663519.1"/>
    </source>
</evidence>
<protein>
    <submittedName>
        <fullName evidence="1">Uncharacterized protein</fullName>
    </submittedName>
</protein>
<comment type="caution">
    <text evidence="1">The sequence shown here is derived from an EMBL/GenBank/DDBJ whole genome shotgun (WGS) entry which is preliminary data.</text>
</comment>
<accession>A0A929KXL4</accession>
<sequence length="83" mass="9192">METLEKTGPANGADGHYEFTISYSEREVDVTVDKDDDVLNVKMENFEAKLEVQPDGSLHQASGNNLPDSLIEFIKKEVLGHGK</sequence>
<organism evidence="1 2">
    <name type="scientific">Mucilaginibacter myungsuensis</name>
    <dbReference type="NCBI Taxonomy" id="649104"/>
    <lineage>
        <taxon>Bacteria</taxon>
        <taxon>Pseudomonadati</taxon>
        <taxon>Bacteroidota</taxon>
        <taxon>Sphingobacteriia</taxon>
        <taxon>Sphingobacteriales</taxon>
        <taxon>Sphingobacteriaceae</taxon>
        <taxon>Mucilaginibacter</taxon>
    </lineage>
</organism>